<dbReference type="EMBL" id="CP064954">
    <property type="protein sequence ID" value="QPK78233.1"/>
    <property type="molecule type" value="Genomic_DNA"/>
</dbReference>
<evidence type="ECO:0000256" key="2">
    <source>
        <dbReference type="SAM" id="Phobius"/>
    </source>
</evidence>
<keyword evidence="2" id="KW-0812">Transmembrane</keyword>
<evidence type="ECO:0008006" key="6">
    <source>
        <dbReference type="Google" id="ProtNLM"/>
    </source>
</evidence>
<keyword evidence="3" id="KW-0732">Signal</keyword>
<feature type="signal peptide" evidence="3">
    <location>
        <begin position="1"/>
        <end position="28"/>
    </location>
</feature>
<feature type="region of interest" description="Disordered" evidence="1">
    <location>
        <begin position="28"/>
        <end position="80"/>
    </location>
</feature>
<reference evidence="4 5" key="1">
    <citation type="submission" date="2020-11" db="EMBL/GenBank/DDBJ databases">
        <title>Corynebacterium sp. ZJ-599.</title>
        <authorList>
            <person name="Zhou J."/>
        </authorList>
    </citation>
    <scope>NUCLEOTIDE SEQUENCE [LARGE SCALE GENOMIC DNA]</scope>
    <source>
        <strain evidence="4 5">ZJ-599</strain>
    </source>
</reference>
<dbReference type="AlphaFoldDB" id="A0A7T0KCH2"/>
<evidence type="ECO:0000313" key="4">
    <source>
        <dbReference type="EMBL" id="QPK78233.1"/>
    </source>
</evidence>
<evidence type="ECO:0000313" key="5">
    <source>
        <dbReference type="Proteomes" id="UP000594681"/>
    </source>
</evidence>
<evidence type="ECO:0000256" key="3">
    <source>
        <dbReference type="SAM" id="SignalP"/>
    </source>
</evidence>
<keyword evidence="2" id="KW-0472">Membrane</keyword>
<name>A0A7T0KCH2_9CORY</name>
<accession>A0A7T0KCH2</accession>
<keyword evidence="2" id="KW-1133">Transmembrane helix</keyword>
<keyword evidence="5" id="KW-1185">Reference proteome</keyword>
<organism evidence="4 5">
    <name type="scientific">Corynebacterium lizhenjunii</name>
    <dbReference type="NCBI Taxonomy" id="2709394"/>
    <lineage>
        <taxon>Bacteria</taxon>
        <taxon>Bacillati</taxon>
        <taxon>Actinomycetota</taxon>
        <taxon>Actinomycetes</taxon>
        <taxon>Mycobacteriales</taxon>
        <taxon>Corynebacteriaceae</taxon>
        <taxon>Corynebacterium</taxon>
    </lineage>
</organism>
<protein>
    <recommendedName>
        <fullName evidence="6">Secreted protein</fullName>
    </recommendedName>
</protein>
<proteinExistence type="predicted"/>
<feature type="transmembrane region" description="Helical" evidence="2">
    <location>
        <begin position="86"/>
        <end position="107"/>
    </location>
</feature>
<dbReference type="KEGG" id="cliz:G7Y31_06430"/>
<dbReference type="RefSeq" id="WP_165008274.1">
    <property type="nucleotide sequence ID" value="NZ_CP064954.1"/>
</dbReference>
<sequence>MKFFSRKAFIATATAAAVAFGGTTVATAETTDPTPVVEPSNGETPANTEATPNTTPAAKSGSNSGSSKDANKDEKSSIKDVRPQDITAWITVFTTVLAALGTLMTFMSKHFNLPIGK</sequence>
<evidence type="ECO:0000256" key="1">
    <source>
        <dbReference type="SAM" id="MobiDB-lite"/>
    </source>
</evidence>
<dbReference type="Proteomes" id="UP000594681">
    <property type="component" value="Chromosome"/>
</dbReference>
<gene>
    <name evidence="4" type="ORF">G7Y31_06430</name>
</gene>
<feature type="compositionally biased region" description="Low complexity" evidence="1">
    <location>
        <begin position="28"/>
        <end position="68"/>
    </location>
</feature>
<feature type="chain" id="PRO_5032968758" description="Secreted protein" evidence="3">
    <location>
        <begin position="29"/>
        <end position="117"/>
    </location>
</feature>
<feature type="compositionally biased region" description="Basic and acidic residues" evidence="1">
    <location>
        <begin position="69"/>
        <end position="80"/>
    </location>
</feature>